<keyword evidence="3 9" id="KW-0479">Metal-binding</keyword>
<dbReference type="SMART" id="SM00249">
    <property type="entry name" value="PHD"/>
    <property type="match status" value="1"/>
</dbReference>
<dbReference type="GO" id="GO:0006355">
    <property type="term" value="P:regulation of DNA-templated transcription"/>
    <property type="evidence" value="ECO:0007669"/>
    <property type="project" value="TreeGrafter"/>
</dbReference>
<dbReference type="GO" id="GO:0003682">
    <property type="term" value="F:chromatin binding"/>
    <property type="evidence" value="ECO:0007669"/>
    <property type="project" value="TreeGrafter"/>
</dbReference>
<evidence type="ECO:0000256" key="6">
    <source>
        <dbReference type="ARBA" id="ARBA00022853"/>
    </source>
</evidence>
<feature type="binding site" evidence="9">
    <location>
        <position position="235"/>
    </location>
    <ligand>
        <name>Zn(2+)</name>
        <dbReference type="ChEBI" id="CHEBI:29105"/>
        <label>2</label>
    </ligand>
</feature>
<dbReference type="Proteomes" id="UP000248482">
    <property type="component" value="Unplaced"/>
</dbReference>
<dbReference type="FunFam" id="3.30.40.10:FF:000016">
    <property type="entry name" value="Inhibitor of growth protein"/>
    <property type="match status" value="1"/>
</dbReference>
<feature type="domain" description="PHD-type" evidence="11">
    <location>
        <begin position="192"/>
        <end position="241"/>
    </location>
</feature>
<dbReference type="Gene3D" id="3.30.40.10">
    <property type="entry name" value="Zinc/RING finger domain, C3HC4 (zinc finger)"/>
    <property type="match status" value="1"/>
</dbReference>
<feature type="binding site" evidence="9">
    <location>
        <position position="238"/>
    </location>
    <ligand>
        <name>Zn(2+)</name>
        <dbReference type="ChEBI" id="CHEBI:29105"/>
        <label>2</label>
    </ligand>
</feature>
<feature type="binding site" evidence="9">
    <location>
        <position position="208"/>
    </location>
    <ligand>
        <name>Zn(2+)</name>
        <dbReference type="ChEBI" id="CHEBI:29105"/>
        <label>2</label>
    </ligand>
</feature>
<evidence type="ECO:0000313" key="12">
    <source>
        <dbReference type="Proteomes" id="UP000248482"/>
    </source>
</evidence>
<dbReference type="InterPro" id="IPR011011">
    <property type="entry name" value="Znf_FYVE_PHD"/>
</dbReference>
<feature type="binding site" evidence="9">
    <location>
        <position position="195"/>
    </location>
    <ligand>
        <name>Zn(2+)</name>
        <dbReference type="ChEBI" id="CHEBI:29105"/>
        <label>1</label>
    </ligand>
</feature>
<dbReference type="PANTHER" id="PTHR10333">
    <property type="entry name" value="INHIBITOR OF GROWTH PROTEIN"/>
    <property type="match status" value="1"/>
</dbReference>
<evidence type="ECO:0000256" key="4">
    <source>
        <dbReference type="ARBA" id="ARBA00022771"/>
    </source>
</evidence>
<comment type="subcellular location">
    <subcellularLocation>
        <location evidence="1">Nucleus</location>
    </subcellularLocation>
</comment>
<dbReference type="PROSITE" id="PS01359">
    <property type="entry name" value="ZF_PHD_1"/>
    <property type="match status" value="1"/>
</dbReference>
<dbReference type="GO" id="GO:0008270">
    <property type="term" value="F:zinc ion binding"/>
    <property type="evidence" value="ECO:0007669"/>
    <property type="project" value="UniProtKB-KW"/>
</dbReference>
<keyword evidence="6" id="KW-0156">Chromatin regulator</keyword>
<dbReference type="STRING" id="391180.A0A2Y9IQ66"/>
<evidence type="ECO:0000256" key="7">
    <source>
        <dbReference type="ARBA" id="ARBA00023242"/>
    </source>
</evidence>
<feature type="site" description="Histone H3K4me3 binding" evidence="8">
    <location>
        <position position="194"/>
    </location>
</feature>
<sequence length="246" mass="27048">MWSEMARWQVGSWGWEGVPKTDSSRNGEGIWRFLGFGVKVPWACVGWRCGPGCVGEGGRVSLGPGFSNVINWRLVSWGCVPPPRERIPKRLGRVDLGQGGKGAQEVGPVQMEGQDRDGFVPPEWGQTLVLGGESLPSHPLGCLCAPLVPGACSIPAHLCSRPGFPCRSEFTDTILSVHPSDVLDMPVDPNEPTYCLCHQVSYGEMIGCDNPDCPIEWFHFACVDLTTKPKGKWFCPRCVQERRKKK</sequence>
<proteinExistence type="inferred from homology"/>
<keyword evidence="7" id="KW-0539">Nucleus</keyword>
<dbReference type="AlphaFoldDB" id="A0A2Y9IQ66"/>
<dbReference type="RefSeq" id="XP_022349484.1">
    <property type="nucleotide sequence ID" value="XM_022493776.1"/>
</dbReference>
<feature type="binding site" evidence="9">
    <location>
        <position position="213"/>
    </location>
    <ligand>
        <name>Zn(2+)</name>
        <dbReference type="ChEBI" id="CHEBI:29105"/>
        <label>2</label>
    </ligand>
</feature>
<dbReference type="KEGG" id="elk:111141314"/>
<evidence type="ECO:0000259" key="11">
    <source>
        <dbReference type="PROSITE" id="PS50016"/>
    </source>
</evidence>
<dbReference type="GO" id="GO:0006325">
    <property type="term" value="P:chromatin organization"/>
    <property type="evidence" value="ECO:0007669"/>
    <property type="project" value="UniProtKB-KW"/>
</dbReference>
<evidence type="ECO:0000256" key="5">
    <source>
        <dbReference type="ARBA" id="ARBA00022833"/>
    </source>
</evidence>
<dbReference type="GeneID" id="111141314"/>
<feature type="site" description="Histone H3K4me3 binding" evidence="8">
    <location>
        <position position="205"/>
    </location>
</feature>
<dbReference type="InterPro" id="IPR013083">
    <property type="entry name" value="Znf_RING/FYVE/PHD"/>
</dbReference>
<dbReference type="CDD" id="cd15685">
    <property type="entry name" value="PHD_ING5"/>
    <property type="match status" value="1"/>
</dbReference>
<keyword evidence="4 10" id="KW-0863">Zinc-finger</keyword>
<feature type="site" description="Histone H3K4me3 binding" evidence="8">
    <location>
        <position position="209"/>
    </location>
</feature>
<dbReference type="InterPro" id="IPR028651">
    <property type="entry name" value="ING_fam"/>
</dbReference>
<evidence type="ECO:0000256" key="9">
    <source>
        <dbReference type="PIRSR" id="PIRSR628651-51"/>
    </source>
</evidence>
<evidence type="ECO:0000313" key="13">
    <source>
        <dbReference type="RefSeq" id="XP_022349484.1"/>
    </source>
</evidence>
<evidence type="ECO:0000256" key="1">
    <source>
        <dbReference type="ARBA" id="ARBA00004123"/>
    </source>
</evidence>
<evidence type="ECO:0000256" key="10">
    <source>
        <dbReference type="PROSITE-ProRule" id="PRU00146"/>
    </source>
</evidence>
<dbReference type="GO" id="GO:2001235">
    <property type="term" value="P:positive regulation of apoptotic signaling pathway"/>
    <property type="evidence" value="ECO:0007669"/>
    <property type="project" value="TreeGrafter"/>
</dbReference>
<dbReference type="OrthoDB" id="5411773at2759"/>
<dbReference type="GO" id="GO:0005634">
    <property type="term" value="C:nucleus"/>
    <property type="evidence" value="ECO:0007669"/>
    <property type="project" value="UniProtKB-SubCell"/>
</dbReference>
<evidence type="ECO:0000256" key="2">
    <source>
        <dbReference type="ARBA" id="ARBA00010210"/>
    </source>
</evidence>
<comment type="similarity">
    <text evidence="2">Belongs to the ING family.</text>
</comment>
<reference evidence="13" key="1">
    <citation type="submission" date="2025-08" db="UniProtKB">
        <authorList>
            <consortium name="RefSeq"/>
        </authorList>
    </citation>
    <scope>IDENTIFICATION</scope>
    <source>
        <tissue evidence="13">Blood</tissue>
    </source>
</reference>
<name>A0A2Y9IQ66_ENHLU</name>
<accession>A0A2Y9IQ66</accession>
<feature type="binding site" evidence="9">
    <location>
        <position position="197"/>
    </location>
    <ligand>
        <name>Zn(2+)</name>
        <dbReference type="ChEBI" id="CHEBI:29105"/>
        <label>1</label>
    </ligand>
</feature>
<dbReference type="PROSITE" id="PS50016">
    <property type="entry name" value="ZF_PHD_2"/>
    <property type="match status" value="1"/>
</dbReference>
<feature type="site" description="Histone H3K4me3 binding" evidence="8">
    <location>
        <position position="217"/>
    </location>
</feature>
<dbReference type="InterPro" id="IPR019787">
    <property type="entry name" value="Znf_PHD-finger"/>
</dbReference>
<dbReference type="InterPro" id="IPR001965">
    <property type="entry name" value="Znf_PHD"/>
</dbReference>
<organism evidence="12 13">
    <name type="scientific">Enhydra lutris kenyoni</name>
    <name type="common">northern sea otter</name>
    <dbReference type="NCBI Taxonomy" id="391180"/>
    <lineage>
        <taxon>Eukaryota</taxon>
        <taxon>Metazoa</taxon>
        <taxon>Chordata</taxon>
        <taxon>Craniata</taxon>
        <taxon>Vertebrata</taxon>
        <taxon>Euteleostomi</taxon>
        <taxon>Mammalia</taxon>
        <taxon>Eutheria</taxon>
        <taxon>Laurasiatheria</taxon>
        <taxon>Carnivora</taxon>
        <taxon>Caniformia</taxon>
        <taxon>Musteloidea</taxon>
        <taxon>Mustelidae</taxon>
        <taxon>Lutrinae</taxon>
        <taxon>Enhydra</taxon>
    </lineage>
</organism>
<keyword evidence="5 9" id="KW-0862">Zinc</keyword>
<dbReference type="PANTHER" id="PTHR10333:SF41">
    <property type="entry name" value="INHIBITOR OF GROWTH PROTEIN 5"/>
    <property type="match status" value="1"/>
</dbReference>
<feature type="binding site" evidence="9">
    <location>
        <position position="219"/>
    </location>
    <ligand>
        <name>Zn(2+)</name>
        <dbReference type="ChEBI" id="CHEBI:29105"/>
        <label>1</label>
    </ligand>
</feature>
<evidence type="ECO:0000256" key="3">
    <source>
        <dbReference type="ARBA" id="ARBA00022723"/>
    </source>
</evidence>
<dbReference type="SUPFAM" id="SSF57903">
    <property type="entry name" value="FYVE/PHD zinc finger"/>
    <property type="match status" value="1"/>
</dbReference>
<dbReference type="InterPro" id="IPR019786">
    <property type="entry name" value="Zinc_finger_PHD-type_CS"/>
</dbReference>
<feature type="binding site" evidence="9">
    <location>
        <position position="222"/>
    </location>
    <ligand>
        <name>Zn(2+)</name>
        <dbReference type="ChEBI" id="CHEBI:29105"/>
        <label>1</label>
    </ligand>
</feature>
<protein>
    <submittedName>
        <fullName evidence="13">Inhibitor of growth protein 5 isoform X1</fullName>
    </submittedName>
</protein>
<evidence type="ECO:0000256" key="8">
    <source>
        <dbReference type="PIRSR" id="PIRSR628651-50"/>
    </source>
</evidence>
<keyword evidence="12" id="KW-1185">Reference proteome</keyword>
<gene>
    <name evidence="13" type="primary">LOC111141314</name>
</gene>